<dbReference type="KEGG" id="xyk:GT347_26360"/>
<name>A0A857JDC3_9BURK</name>
<dbReference type="EMBL" id="CP047650">
    <property type="protein sequence ID" value="QHJ01202.1"/>
    <property type="molecule type" value="Genomic_DNA"/>
</dbReference>
<organism evidence="2 3">
    <name type="scientific">Xylophilus rhododendri</name>
    <dbReference type="NCBI Taxonomy" id="2697032"/>
    <lineage>
        <taxon>Bacteria</taxon>
        <taxon>Pseudomonadati</taxon>
        <taxon>Pseudomonadota</taxon>
        <taxon>Betaproteobacteria</taxon>
        <taxon>Burkholderiales</taxon>
        <taxon>Xylophilus</taxon>
    </lineage>
</organism>
<dbReference type="GO" id="GO:0006355">
    <property type="term" value="P:regulation of DNA-templated transcription"/>
    <property type="evidence" value="ECO:0007669"/>
    <property type="project" value="InterPro"/>
</dbReference>
<dbReference type="SUPFAM" id="SSF46894">
    <property type="entry name" value="C-terminal effector domain of the bipartite response regulators"/>
    <property type="match status" value="1"/>
</dbReference>
<dbReference type="InterPro" id="IPR036388">
    <property type="entry name" value="WH-like_DNA-bd_sf"/>
</dbReference>
<protein>
    <recommendedName>
        <fullName evidence="1">HTH luxR-type domain-containing protein</fullName>
    </recommendedName>
</protein>
<gene>
    <name evidence="2" type="ORF">GT347_26360</name>
</gene>
<evidence type="ECO:0000313" key="3">
    <source>
        <dbReference type="Proteomes" id="UP000464787"/>
    </source>
</evidence>
<keyword evidence="3" id="KW-1185">Reference proteome</keyword>
<evidence type="ECO:0000259" key="1">
    <source>
        <dbReference type="SMART" id="SM00421"/>
    </source>
</evidence>
<evidence type="ECO:0000313" key="2">
    <source>
        <dbReference type="EMBL" id="QHJ01202.1"/>
    </source>
</evidence>
<dbReference type="Gene3D" id="1.10.10.10">
    <property type="entry name" value="Winged helix-like DNA-binding domain superfamily/Winged helix DNA-binding domain"/>
    <property type="match status" value="1"/>
</dbReference>
<dbReference type="InterPro" id="IPR016032">
    <property type="entry name" value="Sig_transdc_resp-reg_C-effctor"/>
</dbReference>
<sequence length="394" mass="42682">MEVVSDLYDQLVHQIYDAALHPARWAGVVERITAACGGSSGMLFTPMAGPAEGGMAIVNNIPQATLEFWAARSIHDDPYVQAAHRRGLVREGVAINGSDLVSDTELIATRFYRELWAPIELRRLCYGVIFDGTDSFKLPTVISVFGRLRDQPFNSAHTELIERLLPHLSRALGVMFHLREAHLREAVSLAALDRLASGVVLLDGRAHVCFANTAARRQVQASDRWELRRDPLGREQLVLADRRDKLDVDFQRTVAAAIDPLSTAVPEHFSEAMILPDAHGRPGWVVHVAPLGADGADSAFGSAGGAGARAIVFLYDLAAASAVPPKLLSKLFGTTPAESRAALQLLQGGSIEVMAERLGVAANTLKSQLKSVYGKTRTHRQADLLKLLLSLATP</sequence>
<dbReference type="InterPro" id="IPR000792">
    <property type="entry name" value="Tscrpt_reg_LuxR_C"/>
</dbReference>
<dbReference type="Proteomes" id="UP000464787">
    <property type="component" value="Chromosome"/>
</dbReference>
<proteinExistence type="predicted"/>
<dbReference type="GO" id="GO:0003677">
    <property type="term" value="F:DNA binding"/>
    <property type="evidence" value="ECO:0007669"/>
    <property type="project" value="InterPro"/>
</dbReference>
<feature type="domain" description="HTH luxR-type" evidence="1">
    <location>
        <begin position="331"/>
        <end position="388"/>
    </location>
</feature>
<reference evidence="2 3" key="1">
    <citation type="submission" date="2020-01" db="EMBL/GenBank/DDBJ databases">
        <title>Genome sequencing of strain KACC 21265.</title>
        <authorList>
            <person name="Heo J."/>
            <person name="Kim S.-J."/>
            <person name="Kim J.-S."/>
            <person name="Hong S.-B."/>
            <person name="Kwon S.-W."/>
        </authorList>
    </citation>
    <scope>NUCLEOTIDE SEQUENCE [LARGE SCALE GENOMIC DNA]</scope>
    <source>
        <strain evidence="2 3">KACC 21265</strain>
    </source>
</reference>
<accession>A0A857JDC3</accession>
<dbReference type="SMART" id="SM00421">
    <property type="entry name" value="HTH_LUXR"/>
    <property type="match status" value="1"/>
</dbReference>
<dbReference type="AlphaFoldDB" id="A0A857JDC3"/>
<dbReference type="RefSeq" id="WP_160555010.1">
    <property type="nucleotide sequence ID" value="NZ_CP047650.1"/>
</dbReference>